<evidence type="ECO:0000256" key="1">
    <source>
        <dbReference type="SAM" id="MobiDB-lite"/>
    </source>
</evidence>
<keyword evidence="3" id="KW-1185">Reference proteome</keyword>
<name>A0AAV5ACQ8_9AGAM</name>
<sequence length="241" mass="27891">MPHKRAKFSVRKENAKNSDLPPTGNLTLSEENVPKKIMRVLQAEQIRKTYREKRAREDDKNESGNLSRDAKRRKKEDDDSKPLVIKHGESLKKFNRRVEDEMRGQVAEAMQASRSITKKANKLEKKAKEDRIAAAQGKSKPKKTDDSKIDTPPTTETETKPTKPLPEMDFAKAEQRKRLNDIVQEPPTFTKLPRGVKSTTNEGTKTEVVLPMMQKRMEIERERAIKRYRELKEKQLAEKKT</sequence>
<protein>
    <recommendedName>
        <fullName evidence="4">Coiled-coil domain-containing protein 137</fullName>
    </recommendedName>
</protein>
<feature type="compositionally biased region" description="Basic and acidic residues" evidence="1">
    <location>
        <begin position="169"/>
        <end position="180"/>
    </location>
</feature>
<feature type="compositionally biased region" description="Basic and acidic residues" evidence="1">
    <location>
        <begin position="121"/>
        <end position="132"/>
    </location>
</feature>
<reference evidence="2" key="1">
    <citation type="submission" date="2021-10" db="EMBL/GenBank/DDBJ databases">
        <title>De novo Genome Assembly of Clathrus columnatus (Basidiomycota, Fungi) Using Illumina and Nanopore Sequence Data.</title>
        <authorList>
            <person name="Ogiso-Tanaka E."/>
            <person name="Itagaki H."/>
            <person name="Hosoya T."/>
            <person name="Hosaka K."/>
        </authorList>
    </citation>
    <scope>NUCLEOTIDE SEQUENCE</scope>
    <source>
        <strain evidence="2">MO-923</strain>
    </source>
</reference>
<feature type="compositionally biased region" description="Basic and acidic residues" evidence="1">
    <location>
        <begin position="50"/>
        <end position="62"/>
    </location>
</feature>
<organism evidence="2 3">
    <name type="scientific">Clathrus columnatus</name>
    <dbReference type="NCBI Taxonomy" id="1419009"/>
    <lineage>
        <taxon>Eukaryota</taxon>
        <taxon>Fungi</taxon>
        <taxon>Dikarya</taxon>
        <taxon>Basidiomycota</taxon>
        <taxon>Agaricomycotina</taxon>
        <taxon>Agaricomycetes</taxon>
        <taxon>Phallomycetidae</taxon>
        <taxon>Phallales</taxon>
        <taxon>Clathraceae</taxon>
        <taxon>Clathrus</taxon>
    </lineage>
</organism>
<gene>
    <name evidence="2" type="ORF">Clacol_005614</name>
</gene>
<evidence type="ECO:0000313" key="2">
    <source>
        <dbReference type="EMBL" id="GJJ11382.1"/>
    </source>
</evidence>
<dbReference type="EMBL" id="BPWL01000006">
    <property type="protein sequence ID" value="GJJ11382.1"/>
    <property type="molecule type" value="Genomic_DNA"/>
</dbReference>
<proteinExistence type="predicted"/>
<feature type="compositionally biased region" description="Basic and acidic residues" evidence="1">
    <location>
        <begin position="75"/>
        <end position="103"/>
    </location>
</feature>
<comment type="caution">
    <text evidence="2">The sequence shown here is derived from an EMBL/GenBank/DDBJ whole genome shotgun (WGS) entry which is preliminary data.</text>
</comment>
<evidence type="ECO:0008006" key="4">
    <source>
        <dbReference type="Google" id="ProtNLM"/>
    </source>
</evidence>
<feature type="region of interest" description="Disordered" evidence="1">
    <location>
        <begin position="1"/>
        <end position="32"/>
    </location>
</feature>
<accession>A0AAV5ACQ8</accession>
<dbReference type="Proteomes" id="UP001050691">
    <property type="component" value="Unassembled WGS sequence"/>
</dbReference>
<feature type="region of interest" description="Disordered" evidence="1">
    <location>
        <begin position="50"/>
        <end position="214"/>
    </location>
</feature>
<evidence type="ECO:0000313" key="3">
    <source>
        <dbReference type="Proteomes" id="UP001050691"/>
    </source>
</evidence>
<dbReference type="AlphaFoldDB" id="A0AAV5ACQ8"/>